<evidence type="ECO:0000313" key="4">
    <source>
        <dbReference type="Proteomes" id="UP001530315"/>
    </source>
</evidence>
<dbReference type="InterPro" id="IPR006629">
    <property type="entry name" value="LITAF"/>
</dbReference>
<evidence type="ECO:0000256" key="1">
    <source>
        <dbReference type="SAM" id="Phobius"/>
    </source>
</evidence>
<feature type="transmembrane region" description="Helical" evidence="1">
    <location>
        <begin position="105"/>
        <end position="128"/>
    </location>
</feature>
<organism evidence="3 4">
    <name type="scientific">Stephanodiscus triporus</name>
    <dbReference type="NCBI Taxonomy" id="2934178"/>
    <lineage>
        <taxon>Eukaryota</taxon>
        <taxon>Sar</taxon>
        <taxon>Stramenopiles</taxon>
        <taxon>Ochrophyta</taxon>
        <taxon>Bacillariophyta</taxon>
        <taxon>Coscinodiscophyceae</taxon>
        <taxon>Thalassiosirophycidae</taxon>
        <taxon>Stephanodiscales</taxon>
        <taxon>Stephanodiscaceae</taxon>
        <taxon>Stephanodiscus</taxon>
    </lineage>
</organism>
<evidence type="ECO:0000313" key="3">
    <source>
        <dbReference type="EMBL" id="KAL3774535.1"/>
    </source>
</evidence>
<dbReference type="Pfam" id="PF10601">
    <property type="entry name" value="zf-LITAF-like"/>
    <property type="match status" value="1"/>
</dbReference>
<keyword evidence="1" id="KW-0812">Transmembrane</keyword>
<reference evidence="3 4" key="1">
    <citation type="submission" date="2024-10" db="EMBL/GenBank/DDBJ databases">
        <title>Updated reference genomes for cyclostephanoid diatoms.</title>
        <authorList>
            <person name="Roberts W.R."/>
            <person name="Alverson A.J."/>
        </authorList>
    </citation>
    <scope>NUCLEOTIDE SEQUENCE [LARGE SCALE GENOMIC DNA]</scope>
    <source>
        <strain evidence="3 4">AJA276-08</strain>
    </source>
</reference>
<proteinExistence type="predicted"/>
<feature type="domain" description="LITAF" evidence="2">
    <location>
        <begin position="87"/>
        <end position="139"/>
    </location>
</feature>
<keyword evidence="1" id="KW-1133">Transmembrane helix</keyword>
<comment type="caution">
    <text evidence="3">The sequence shown here is derived from an EMBL/GenBank/DDBJ whole genome shotgun (WGS) entry which is preliminary data.</text>
</comment>
<keyword evidence="4" id="KW-1185">Reference proteome</keyword>
<protein>
    <recommendedName>
        <fullName evidence="2">LITAF domain-containing protein</fullName>
    </recommendedName>
</protein>
<keyword evidence="1" id="KW-0472">Membrane</keyword>
<dbReference type="EMBL" id="JALLAZ020001462">
    <property type="protein sequence ID" value="KAL3774535.1"/>
    <property type="molecule type" value="Genomic_DNA"/>
</dbReference>
<evidence type="ECO:0000259" key="2">
    <source>
        <dbReference type="Pfam" id="PF10601"/>
    </source>
</evidence>
<dbReference type="AlphaFoldDB" id="A0ABD3NEN8"/>
<sequence>MAPPPSAPPCDEEDCSIPVVTATALNVSVAPVARIVTTTYDDGRQVTVTEFQQPGTSTTAGTAPAAAPAAGAKFCERGILRRDLGARPAMIICGYCNHTGKTKTICSVGSCTFISIFALLFLFFPLFWIPLVCPSTHNILVVIVGDSSVNRMPSAAAKFCGSPFQ</sequence>
<dbReference type="Proteomes" id="UP001530315">
    <property type="component" value="Unassembled WGS sequence"/>
</dbReference>
<gene>
    <name evidence="3" type="ORF">ACHAW5_008858</name>
</gene>
<name>A0ABD3NEN8_9STRA</name>
<accession>A0ABD3NEN8</accession>